<dbReference type="SMART" id="SM00342">
    <property type="entry name" value="HTH_ARAC"/>
    <property type="match status" value="1"/>
</dbReference>
<name>A0ABW9ZSD4_9BACT</name>
<dbReference type="InterPro" id="IPR009057">
    <property type="entry name" value="Homeodomain-like_sf"/>
</dbReference>
<evidence type="ECO:0000313" key="6">
    <source>
        <dbReference type="Proteomes" id="UP000753802"/>
    </source>
</evidence>
<dbReference type="SUPFAM" id="SSF52317">
    <property type="entry name" value="Class I glutamine amidotransferase-like"/>
    <property type="match status" value="1"/>
</dbReference>
<dbReference type="InterPro" id="IPR029062">
    <property type="entry name" value="Class_I_gatase-like"/>
</dbReference>
<evidence type="ECO:0000259" key="4">
    <source>
        <dbReference type="PROSITE" id="PS01124"/>
    </source>
</evidence>
<dbReference type="InterPro" id="IPR018060">
    <property type="entry name" value="HTH_AraC"/>
</dbReference>
<dbReference type="InterPro" id="IPR018062">
    <property type="entry name" value="HTH_AraC-typ_CS"/>
</dbReference>
<keyword evidence="2" id="KW-0238">DNA-binding</keyword>
<proteinExistence type="predicted"/>
<keyword evidence="6" id="KW-1185">Reference proteome</keyword>
<accession>A0ABW9ZSD4</accession>
<sequence length="320" mass="36235">MLHLGIILPKDYRLLSVAAILDVFEAVNRIHIEKNAGAFYRITIFGTEVGAETSFHGYPMESIYADVKPDLILIPSFATPDMQLTLQRNGPFIPWLIRQYQGGAEVASFCTGAFLLGASKLLDGKVATTHVDAVRAFANAFPNITLRVDKTVTEDQKIYTSGGSTSSFHLLLHLVQKHCGKEVAVRISKIFAIDMDRHSQSYFSTFTPSRSHNDELVALVQEKIETNFHLIENLEEIIKDIPSSRRNLLRRFKSVTGIAPIEYLQQVRIEASKKMLEQSNRQMSDVINHTGYNDPKAFRKVFRKIVGMTPSDYREKFQIR</sequence>
<dbReference type="SUPFAM" id="SSF46689">
    <property type="entry name" value="Homeodomain-like"/>
    <property type="match status" value="1"/>
</dbReference>
<comment type="caution">
    <text evidence="5">The sequence shown here is derived from an EMBL/GenBank/DDBJ whole genome shotgun (WGS) entry which is preliminary data.</text>
</comment>
<dbReference type="InterPro" id="IPR002818">
    <property type="entry name" value="DJ-1/PfpI"/>
</dbReference>
<reference evidence="5 6" key="1">
    <citation type="submission" date="2020-01" db="EMBL/GenBank/DDBJ databases">
        <title>Genome analysis.</title>
        <authorList>
            <person name="Wu S."/>
            <person name="Wang G."/>
        </authorList>
    </citation>
    <scope>NUCLEOTIDE SEQUENCE [LARGE SCALE GENOMIC DNA]</scope>
    <source>
        <strain evidence="5 6">SYL130</strain>
    </source>
</reference>
<dbReference type="Pfam" id="PF01965">
    <property type="entry name" value="DJ-1_PfpI"/>
    <property type="match status" value="1"/>
</dbReference>
<dbReference type="Proteomes" id="UP000753802">
    <property type="component" value="Unassembled WGS sequence"/>
</dbReference>
<dbReference type="PROSITE" id="PS00041">
    <property type="entry name" value="HTH_ARAC_FAMILY_1"/>
    <property type="match status" value="1"/>
</dbReference>
<dbReference type="EMBL" id="JAACJS010000012">
    <property type="protein sequence ID" value="NCI50021.1"/>
    <property type="molecule type" value="Genomic_DNA"/>
</dbReference>
<dbReference type="Gene3D" id="3.40.50.880">
    <property type="match status" value="1"/>
</dbReference>
<evidence type="ECO:0000256" key="2">
    <source>
        <dbReference type="ARBA" id="ARBA00023125"/>
    </source>
</evidence>
<dbReference type="Pfam" id="PF12833">
    <property type="entry name" value="HTH_18"/>
    <property type="match status" value="1"/>
</dbReference>
<dbReference type="RefSeq" id="WP_161818337.1">
    <property type="nucleotide sequence ID" value="NZ_JAACJS010000012.1"/>
</dbReference>
<dbReference type="Gene3D" id="1.10.10.60">
    <property type="entry name" value="Homeodomain-like"/>
    <property type="match status" value="2"/>
</dbReference>
<feature type="domain" description="HTH araC/xylS-type" evidence="4">
    <location>
        <begin position="214"/>
        <end position="316"/>
    </location>
</feature>
<dbReference type="PANTHER" id="PTHR43130:SF3">
    <property type="entry name" value="HTH-TYPE TRANSCRIPTIONAL REGULATOR RV1931C"/>
    <property type="match status" value="1"/>
</dbReference>
<organism evidence="5 6">
    <name type="scientific">Sediminibacterium roseum</name>
    <dbReference type="NCBI Taxonomy" id="1978412"/>
    <lineage>
        <taxon>Bacteria</taxon>
        <taxon>Pseudomonadati</taxon>
        <taxon>Bacteroidota</taxon>
        <taxon>Chitinophagia</taxon>
        <taxon>Chitinophagales</taxon>
        <taxon>Chitinophagaceae</taxon>
        <taxon>Sediminibacterium</taxon>
    </lineage>
</organism>
<evidence type="ECO:0000256" key="3">
    <source>
        <dbReference type="ARBA" id="ARBA00023163"/>
    </source>
</evidence>
<dbReference type="InterPro" id="IPR052158">
    <property type="entry name" value="INH-QAR"/>
</dbReference>
<evidence type="ECO:0000313" key="5">
    <source>
        <dbReference type="EMBL" id="NCI50021.1"/>
    </source>
</evidence>
<keyword evidence="3" id="KW-0804">Transcription</keyword>
<evidence type="ECO:0000256" key="1">
    <source>
        <dbReference type="ARBA" id="ARBA00023015"/>
    </source>
</evidence>
<keyword evidence="1" id="KW-0805">Transcription regulation</keyword>
<gene>
    <name evidence="5" type="ORF">GWC95_08815</name>
</gene>
<dbReference type="PROSITE" id="PS01124">
    <property type="entry name" value="HTH_ARAC_FAMILY_2"/>
    <property type="match status" value="1"/>
</dbReference>
<dbReference type="PANTHER" id="PTHR43130">
    <property type="entry name" value="ARAC-FAMILY TRANSCRIPTIONAL REGULATOR"/>
    <property type="match status" value="1"/>
</dbReference>
<protein>
    <submittedName>
        <fullName evidence="5">Helix-turn-helix domain-containing protein</fullName>
    </submittedName>
</protein>